<keyword evidence="2" id="KW-1185">Reference proteome</keyword>
<dbReference type="Gene3D" id="3.40.630.30">
    <property type="match status" value="1"/>
</dbReference>
<evidence type="ECO:0008006" key="3">
    <source>
        <dbReference type="Google" id="ProtNLM"/>
    </source>
</evidence>
<evidence type="ECO:0000313" key="1">
    <source>
        <dbReference type="EMBL" id="MFC4262069.1"/>
    </source>
</evidence>
<dbReference type="InterPro" id="IPR016181">
    <property type="entry name" value="Acyl_CoA_acyltransferase"/>
</dbReference>
<comment type="caution">
    <text evidence="1">The sequence shown here is derived from an EMBL/GenBank/DDBJ whole genome shotgun (WGS) entry which is preliminary data.</text>
</comment>
<evidence type="ECO:0000313" key="2">
    <source>
        <dbReference type="Proteomes" id="UP001595907"/>
    </source>
</evidence>
<reference evidence="2" key="1">
    <citation type="journal article" date="2019" name="Int. J. Syst. Evol. Microbiol.">
        <title>The Global Catalogue of Microorganisms (GCM) 10K type strain sequencing project: providing services to taxonomists for standard genome sequencing and annotation.</title>
        <authorList>
            <consortium name="The Broad Institute Genomics Platform"/>
            <consortium name="The Broad Institute Genome Sequencing Center for Infectious Disease"/>
            <person name="Wu L."/>
            <person name="Ma J."/>
        </authorList>
    </citation>
    <scope>NUCLEOTIDE SEQUENCE [LARGE SCALE GENOMIC DNA]</scope>
    <source>
        <strain evidence="2">CECT 8289</strain>
    </source>
</reference>
<name>A0ABV8QSP8_9BACT</name>
<organism evidence="1 2">
    <name type="scientific">Ferruginibacter yonginensis</name>
    <dbReference type="NCBI Taxonomy" id="1310416"/>
    <lineage>
        <taxon>Bacteria</taxon>
        <taxon>Pseudomonadati</taxon>
        <taxon>Bacteroidota</taxon>
        <taxon>Chitinophagia</taxon>
        <taxon>Chitinophagales</taxon>
        <taxon>Chitinophagaceae</taxon>
        <taxon>Ferruginibacter</taxon>
    </lineage>
</organism>
<gene>
    <name evidence="1" type="ORF">ACFOWM_04210</name>
</gene>
<protein>
    <recommendedName>
        <fullName evidence="3">BioF2-like acetyltransferase domain-containing protein</fullName>
    </recommendedName>
</protein>
<dbReference type="EMBL" id="JBHSCZ010000001">
    <property type="protein sequence ID" value="MFC4262069.1"/>
    <property type="molecule type" value="Genomic_DNA"/>
</dbReference>
<sequence>MLQLIQHQHIDFVKWDNCVKNAHNSLLYVHSFYLNIASNNQWHALVLNDYEAVMPLIYRKKYGISYLYQPAFLQQTGIYSAVQLSKTDQQNFINKAIGLYKFIEININYNNEISSIEHLYIAQKNNFIIDLQQGYSVIKKNFNTIFNKNIKAANNKQLQYQECNDADAVIDLYEQLYANRVTSFKKSDFDFIKKIAAHAALHYQLIIRTVTYQNNTVAAALLLKDDYRLYNIISCITAQGKKLCANHFLYNALIKEFEGQPLILDLEGSDVKGIAAFYQSMGAINQPYTFIKYNQLPKLIRLIKK</sequence>
<dbReference type="SUPFAM" id="SSF55729">
    <property type="entry name" value="Acyl-CoA N-acyltransferases (Nat)"/>
    <property type="match status" value="1"/>
</dbReference>
<dbReference type="RefSeq" id="WP_379707431.1">
    <property type="nucleotide sequence ID" value="NZ_JBHSCZ010000001.1"/>
</dbReference>
<dbReference type="Proteomes" id="UP001595907">
    <property type="component" value="Unassembled WGS sequence"/>
</dbReference>
<proteinExistence type="predicted"/>
<accession>A0ABV8QSP8</accession>